<name>A0A0A9GN61_ARUDO</name>
<organism evidence="1">
    <name type="scientific">Arundo donax</name>
    <name type="common">Giant reed</name>
    <name type="synonym">Donax arundinaceus</name>
    <dbReference type="NCBI Taxonomy" id="35708"/>
    <lineage>
        <taxon>Eukaryota</taxon>
        <taxon>Viridiplantae</taxon>
        <taxon>Streptophyta</taxon>
        <taxon>Embryophyta</taxon>
        <taxon>Tracheophyta</taxon>
        <taxon>Spermatophyta</taxon>
        <taxon>Magnoliopsida</taxon>
        <taxon>Liliopsida</taxon>
        <taxon>Poales</taxon>
        <taxon>Poaceae</taxon>
        <taxon>PACMAD clade</taxon>
        <taxon>Arundinoideae</taxon>
        <taxon>Arundineae</taxon>
        <taxon>Arundo</taxon>
    </lineage>
</organism>
<protein>
    <submittedName>
        <fullName evidence="1">Uncharacterized protein</fullName>
    </submittedName>
</protein>
<reference evidence="1" key="2">
    <citation type="journal article" date="2015" name="Data Brief">
        <title>Shoot transcriptome of the giant reed, Arundo donax.</title>
        <authorList>
            <person name="Barrero R.A."/>
            <person name="Guerrero F.D."/>
            <person name="Moolhuijzen P."/>
            <person name="Goolsby J.A."/>
            <person name="Tidwell J."/>
            <person name="Bellgard S.E."/>
            <person name="Bellgard M.I."/>
        </authorList>
    </citation>
    <scope>NUCLEOTIDE SEQUENCE</scope>
    <source>
        <tissue evidence="1">Shoot tissue taken approximately 20 cm above the soil surface</tissue>
    </source>
</reference>
<dbReference type="AlphaFoldDB" id="A0A0A9GN61"/>
<evidence type="ECO:0000313" key="1">
    <source>
        <dbReference type="EMBL" id="JAE23986.1"/>
    </source>
</evidence>
<proteinExistence type="predicted"/>
<sequence length="57" mass="6592">MFLQEVYQLDQQYYRKKCVLSENYGYEDRGTKSGIGGLLKALLHCNLQGNHKINKAL</sequence>
<dbReference type="EMBL" id="GBRH01173910">
    <property type="protein sequence ID" value="JAE23986.1"/>
    <property type="molecule type" value="Transcribed_RNA"/>
</dbReference>
<reference evidence="1" key="1">
    <citation type="submission" date="2014-09" db="EMBL/GenBank/DDBJ databases">
        <authorList>
            <person name="Magalhaes I.L.F."/>
            <person name="Oliveira U."/>
            <person name="Santos F.R."/>
            <person name="Vidigal T.H.D.A."/>
            <person name="Brescovit A.D."/>
            <person name="Santos A.J."/>
        </authorList>
    </citation>
    <scope>NUCLEOTIDE SEQUENCE</scope>
    <source>
        <tissue evidence="1">Shoot tissue taken approximately 20 cm above the soil surface</tissue>
    </source>
</reference>
<accession>A0A0A9GN61</accession>